<dbReference type="GO" id="GO:0016829">
    <property type="term" value="F:lyase activity"/>
    <property type="evidence" value="ECO:0007669"/>
    <property type="project" value="UniProtKB-KW"/>
</dbReference>
<dbReference type="EMBL" id="MT144016">
    <property type="protein sequence ID" value="QJA46623.1"/>
    <property type="molecule type" value="Genomic_DNA"/>
</dbReference>
<dbReference type="InterPro" id="IPR012334">
    <property type="entry name" value="Pectin_lyas_fold"/>
</dbReference>
<dbReference type="SUPFAM" id="SSF51126">
    <property type="entry name" value="Pectin lyase-like"/>
    <property type="match status" value="2"/>
</dbReference>
<dbReference type="Gene3D" id="2.160.20.10">
    <property type="entry name" value="Single-stranded right-handed beta-helix, Pectin lyase-like"/>
    <property type="match status" value="1"/>
</dbReference>
<dbReference type="InterPro" id="IPR039448">
    <property type="entry name" value="Beta_helix"/>
</dbReference>
<sequence length="609" mass="64203">MPVGYERIRLVPKSKVSNMGAVQPYTDHIKQLGGGNSDRNAFMVSASNAPVYYTTQALRTCDGVADEVQIQAAIDSLPSSGGKIILSPGQFNITAPIAYTTSNVIIEGQGVGTVLKLVAASNCNIITVDSTGTAGPNSTRSLAFRNFKIDGNKANQTTAGHGIQLRRVYVPVIENVHFYDCFGTGLYCDDSSNTGWGIQQRILNCYFEGNDYGFYCIYAHAGLLAHCSFYANVTRGFKIHTSSNQFRVVGTEALYTSGGYNFEINATLDTELHSTMFGNSSGSAGYAEGCRRLRIIGGGVADNVDPVDGEGLRLNDCHESSLIGMVAKACGKEGLVIVNCTKIVVDGGKFDDNSYGNANVYSDIKIAGLNTRDISVLNSIFTAGNAACGVEEHTDLADAVRTRIRGNIFSGHDTSATYLRKSTSTTGEVVQDMFMDVLAATATHLLNAENVSAYAGGETPAIVAQPDVPRNITVTSVDAAAGAPVLTTSVIITGKDAKGNTVTETITTSGSETKLGAVAFASVTSQEVDVIAGNGVGDTLSIGIGEILGLSNKINATSDVIKIKKNNANATVATAQVNAVNATYNMSVITLAATDDFTIWYRNNLNTML</sequence>
<evidence type="ECO:0000313" key="2">
    <source>
        <dbReference type="EMBL" id="QJA46623.1"/>
    </source>
</evidence>
<dbReference type="Pfam" id="PF13229">
    <property type="entry name" value="Beta_helix"/>
    <property type="match status" value="1"/>
</dbReference>
<name>A0A6H1ZFD6_9ZZZZ</name>
<gene>
    <name evidence="2" type="ORF">TM448A00467_0023</name>
    <name evidence="3" type="ORF">TM448B01051_0014</name>
</gene>
<protein>
    <submittedName>
        <fullName evidence="2">Putative pectate lyase</fullName>
    </submittedName>
</protein>
<evidence type="ECO:0000259" key="1">
    <source>
        <dbReference type="Pfam" id="PF13229"/>
    </source>
</evidence>
<dbReference type="AlphaFoldDB" id="A0A6H1ZFD6"/>
<reference evidence="2" key="1">
    <citation type="submission" date="2020-03" db="EMBL/GenBank/DDBJ databases">
        <title>The deep terrestrial virosphere.</title>
        <authorList>
            <person name="Holmfeldt K."/>
            <person name="Nilsson E."/>
            <person name="Simone D."/>
            <person name="Lopez-Fernandez M."/>
            <person name="Wu X."/>
            <person name="de Brujin I."/>
            <person name="Lundin D."/>
            <person name="Andersson A."/>
            <person name="Bertilsson S."/>
            <person name="Dopson M."/>
        </authorList>
    </citation>
    <scope>NUCLEOTIDE SEQUENCE</scope>
    <source>
        <strain evidence="2">TM448A00467</strain>
        <strain evidence="3">TM448B01051</strain>
    </source>
</reference>
<accession>A0A6H1ZFD6</accession>
<feature type="domain" description="Right handed beta helix" evidence="1">
    <location>
        <begin position="101"/>
        <end position="250"/>
    </location>
</feature>
<organism evidence="2">
    <name type="scientific">viral metagenome</name>
    <dbReference type="NCBI Taxonomy" id="1070528"/>
    <lineage>
        <taxon>unclassified sequences</taxon>
        <taxon>metagenomes</taxon>
        <taxon>organismal metagenomes</taxon>
    </lineage>
</organism>
<dbReference type="InterPro" id="IPR011050">
    <property type="entry name" value="Pectin_lyase_fold/virulence"/>
</dbReference>
<dbReference type="EMBL" id="MT144694">
    <property type="protein sequence ID" value="QJH97626.1"/>
    <property type="molecule type" value="Genomic_DNA"/>
</dbReference>
<proteinExistence type="predicted"/>
<keyword evidence="2" id="KW-0456">Lyase</keyword>
<evidence type="ECO:0000313" key="3">
    <source>
        <dbReference type="EMBL" id="QJH97626.1"/>
    </source>
</evidence>